<organism evidence="1 2">
    <name type="scientific">Caerostris extrusa</name>
    <name type="common">Bark spider</name>
    <name type="synonym">Caerostris bankana</name>
    <dbReference type="NCBI Taxonomy" id="172846"/>
    <lineage>
        <taxon>Eukaryota</taxon>
        <taxon>Metazoa</taxon>
        <taxon>Ecdysozoa</taxon>
        <taxon>Arthropoda</taxon>
        <taxon>Chelicerata</taxon>
        <taxon>Arachnida</taxon>
        <taxon>Araneae</taxon>
        <taxon>Araneomorphae</taxon>
        <taxon>Entelegynae</taxon>
        <taxon>Araneoidea</taxon>
        <taxon>Araneidae</taxon>
        <taxon>Caerostris</taxon>
    </lineage>
</organism>
<sequence length="246" mass="27745">MKTLDDIYMICEHYRLNGLTEEAVVFFRPLLFSGDGEHDGCNLPPDVSAGDQMDIDNKGNGNYQVHSEVPENGTVFEGTRHKSPSGCELTDFQLREWYKTLQMDIVNNERLVTVCLNTSNEPLHETITKQPLPTWQLVLTCCKDSNEILKLNKLLYLRVKVEKFDERPLATHCFHCNYCHHSSSNSGYKSRCLKCVGEHYLYGCTPKTEKINQPTCISCGATPQLAVSEGAQDSLSPVLTLLRVIV</sequence>
<dbReference type="Proteomes" id="UP001054945">
    <property type="component" value="Unassembled WGS sequence"/>
</dbReference>
<dbReference type="AlphaFoldDB" id="A0AAV4R8I0"/>
<name>A0AAV4R8I0_CAEEX</name>
<dbReference type="EMBL" id="BPLR01007491">
    <property type="protein sequence ID" value="GIY17281.1"/>
    <property type="molecule type" value="Genomic_DNA"/>
</dbReference>
<comment type="caution">
    <text evidence="1">The sequence shown here is derived from an EMBL/GenBank/DDBJ whole genome shotgun (WGS) entry which is preliminary data.</text>
</comment>
<keyword evidence="2" id="KW-1185">Reference proteome</keyword>
<proteinExistence type="predicted"/>
<reference evidence="1 2" key="1">
    <citation type="submission" date="2021-06" db="EMBL/GenBank/DDBJ databases">
        <title>Caerostris extrusa draft genome.</title>
        <authorList>
            <person name="Kono N."/>
            <person name="Arakawa K."/>
        </authorList>
    </citation>
    <scope>NUCLEOTIDE SEQUENCE [LARGE SCALE GENOMIC DNA]</scope>
</reference>
<protein>
    <submittedName>
        <fullName evidence="1">Uncharacterized protein</fullName>
    </submittedName>
</protein>
<accession>A0AAV4R8I0</accession>
<evidence type="ECO:0000313" key="2">
    <source>
        <dbReference type="Proteomes" id="UP001054945"/>
    </source>
</evidence>
<evidence type="ECO:0000313" key="1">
    <source>
        <dbReference type="EMBL" id="GIY17281.1"/>
    </source>
</evidence>
<gene>
    <name evidence="1" type="ORF">CEXT_804791</name>
</gene>